<name>A0AAD8PDW5_BABGI</name>
<evidence type="ECO:0000256" key="1">
    <source>
        <dbReference type="SAM" id="MobiDB-lite"/>
    </source>
</evidence>
<proteinExistence type="predicted"/>
<reference evidence="2" key="1">
    <citation type="submission" date="2023-08" db="EMBL/GenBank/DDBJ databases">
        <title>Draft sequence of the Babesia gibsoni genome.</title>
        <authorList>
            <person name="Yamagishi J.Y."/>
            <person name="Xuan X.X."/>
        </authorList>
    </citation>
    <scope>NUCLEOTIDE SEQUENCE</scope>
    <source>
        <strain evidence="2">Azabu</strain>
    </source>
</reference>
<gene>
    <name evidence="2" type="ORF">BgAZ_302890</name>
</gene>
<dbReference type="EMBL" id="JAVEPI010000003">
    <property type="protein sequence ID" value="KAK1442771.1"/>
    <property type="molecule type" value="Genomic_DNA"/>
</dbReference>
<accession>A0AAD8PDW5</accession>
<feature type="region of interest" description="Disordered" evidence="1">
    <location>
        <begin position="171"/>
        <end position="216"/>
    </location>
</feature>
<organism evidence="2 3">
    <name type="scientific">Babesia gibsoni</name>
    <dbReference type="NCBI Taxonomy" id="33632"/>
    <lineage>
        <taxon>Eukaryota</taxon>
        <taxon>Sar</taxon>
        <taxon>Alveolata</taxon>
        <taxon>Apicomplexa</taxon>
        <taxon>Aconoidasida</taxon>
        <taxon>Piroplasmida</taxon>
        <taxon>Babesiidae</taxon>
        <taxon>Babesia</taxon>
    </lineage>
</organism>
<dbReference type="AlphaFoldDB" id="A0AAD8PDW5"/>
<sequence>MLQQKNRRLPYTPKRALNKLKGDVPIVETLEGTPNNEEDNSDVNIPDVIIEEYDISKEQSLTEQEHMSLINCKSYILSEDNPHEGDSKDEVSPDYVEEFEEPTQYNFLTTLKTLVNISGSMNRDDIGSISSASDSFDADNRAVTFDLIEPIRTTSYNIMKTSTRFFSYNSQDEEDTCTDETKKEDDTTEEGSKNNVEKNGEKDPATWALDNLTKWL</sequence>
<evidence type="ECO:0000313" key="3">
    <source>
        <dbReference type="Proteomes" id="UP001230268"/>
    </source>
</evidence>
<evidence type="ECO:0000313" key="2">
    <source>
        <dbReference type="EMBL" id="KAK1442771.1"/>
    </source>
</evidence>
<protein>
    <submittedName>
        <fullName evidence="2">Uncharacterized protein</fullName>
    </submittedName>
</protein>
<keyword evidence="3" id="KW-1185">Reference proteome</keyword>
<dbReference type="Proteomes" id="UP001230268">
    <property type="component" value="Unassembled WGS sequence"/>
</dbReference>
<comment type="caution">
    <text evidence="2">The sequence shown here is derived from an EMBL/GenBank/DDBJ whole genome shotgun (WGS) entry which is preliminary data.</text>
</comment>
<feature type="compositionally biased region" description="Basic and acidic residues" evidence="1">
    <location>
        <begin position="179"/>
        <end position="204"/>
    </location>
</feature>